<keyword evidence="5" id="KW-0378">Hydrolase</keyword>
<proteinExistence type="inferred from homology"/>
<dbReference type="EMBL" id="UXAT02000045">
    <property type="protein sequence ID" value="VUX47388.1"/>
    <property type="molecule type" value="Genomic_DNA"/>
</dbReference>
<evidence type="ECO:0000313" key="12">
    <source>
        <dbReference type="Proteomes" id="UP000326641"/>
    </source>
</evidence>
<keyword evidence="3" id="KW-0479">Metal-binding</keyword>
<dbReference type="PANTHER" id="PTHR30134">
    <property type="entry name" value="HYDROGENASE PROTEIN ASSEMBLY PROTEIN, NICKEL CHAPERONE"/>
    <property type="match status" value="1"/>
</dbReference>
<protein>
    <recommendedName>
        <fullName evidence="8">Hydrogenase maturation factor HypB</fullName>
    </recommendedName>
</protein>
<dbReference type="GO" id="GO:0016151">
    <property type="term" value="F:nickel cation binding"/>
    <property type="evidence" value="ECO:0007669"/>
    <property type="project" value="InterPro"/>
</dbReference>
<dbReference type="PANTHER" id="PTHR30134:SF2">
    <property type="entry name" value="HYDROGENASE MATURATION FACTOR HYPB"/>
    <property type="match status" value="1"/>
</dbReference>
<evidence type="ECO:0000256" key="3">
    <source>
        <dbReference type="ARBA" id="ARBA00022723"/>
    </source>
</evidence>
<evidence type="ECO:0000256" key="1">
    <source>
        <dbReference type="ARBA" id="ARBA00006211"/>
    </source>
</evidence>
<reference evidence="11" key="1">
    <citation type="submission" date="2018-11" db="EMBL/GenBank/DDBJ databases">
        <authorList>
            <person name="Onetto C."/>
        </authorList>
    </citation>
    <scope>NUCLEOTIDE SEQUENCE [LARGE SCALE GENOMIC DNA]</scope>
</reference>
<evidence type="ECO:0000256" key="6">
    <source>
        <dbReference type="ARBA" id="ARBA00022833"/>
    </source>
</evidence>
<dbReference type="CDD" id="cd05390">
    <property type="entry name" value="HypB"/>
    <property type="match status" value="1"/>
</dbReference>
<feature type="region of interest" description="Disordered" evidence="9">
    <location>
        <begin position="19"/>
        <end position="91"/>
    </location>
</feature>
<evidence type="ECO:0000256" key="2">
    <source>
        <dbReference type="ARBA" id="ARBA00022596"/>
    </source>
</evidence>
<dbReference type="InterPro" id="IPR004392">
    <property type="entry name" value="Hyd_mat_HypB"/>
</dbReference>
<dbReference type="SUPFAM" id="SSF52540">
    <property type="entry name" value="P-loop containing nucleoside triphosphate hydrolases"/>
    <property type="match status" value="1"/>
</dbReference>
<dbReference type="GO" id="GO:0005525">
    <property type="term" value="F:GTP binding"/>
    <property type="evidence" value="ECO:0007669"/>
    <property type="project" value="UniProtKB-KW"/>
</dbReference>
<feature type="compositionally biased region" description="Basic residues" evidence="9">
    <location>
        <begin position="71"/>
        <end position="82"/>
    </location>
</feature>
<dbReference type="Pfam" id="PF02492">
    <property type="entry name" value="cobW"/>
    <property type="match status" value="1"/>
</dbReference>
<evidence type="ECO:0000256" key="7">
    <source>
        <dbReference type="ARBA" id="ARBA00023134"/>
    </source>
</evidence>
<evidence type="ECO:0000259" key="10">
    <source>
        <dbReference type="Pfam" id="PF02492"/>
    </source>
</evidence>
<dbReference type="GO" id="GO:0008270">
    <property type="term" value="F:zinc ion binding"/>
    <property type="evidence" value="ECO:0007669"/>
    <property type="project" value="TreeGrafter"/>
</dbReference>
<keyword evidence="4" id="KW-0547">Nucleotide-binding</keyword>
<dbReference type="GO" id="GO:0003924">
    <property type="term" value="F:GTPase activity"/>
    <property type="evidence" value="ECO:0007669"/>
    <property type="project" value="InterPro"/>
</dbReference>
<keyword evidence="7" id="KW-0342">GTP-binding</keyword>
<keyword evidence="12" id="KW-1185">Reference proteome</keyword>
<dbReference type="InterPro" id="IPR003495">
    <property type="entry name" value="CobW/HypB/UreG_nucleotide-bd"/>
</dbReference>
<keyword evidence="6" id="KW-0862">Zinc</keyword>
<evidence type="ECO:0000313" key="11">
    <source>
        <dbReference type="EMBL" id="VUX47388.1"/>
    </source>
</evidence>
<feature type="domain" description="CobW/HypB/UreG nucleotide-binding" evidence="10">
    <location>
        <begin position="141"/>
        <end position="298"/>
    </location>
</feature>
<dbReference type="AlphaFoldDB" id="A0A564WHC8"/>
<evidence type="ECO:0000256" key="5">
    <source>
        <dbReference type="ARBA" id="ARBA00022801"/>
    </source>
</evidence>
<dbReference type="Proteomes" id="UP000326641">
    <property type="component" value="Unassembled WGS sequence"/>
</dbReference>
<name>A0A564WHC8_9PROT</name>
<gene>
    <name evidence="11" type="primary">hypB</name>
    <name evidence="11" type="ORF">DF3PA_50035</name>
</gene>
<evidence type="ECO:0000256" key="4">
    <source>
        <dbReference type="ARBA" id="ARBA00022741"/>
    </source>
</evidence>
<dbReference type="Gene3D" id="3.40.50.300">
    <property type="entry name" value="P-loop containing nucleotide triphosphate hydrolases"/>
    <property type="match status" value="1"/>
</dbReference>
<evidence type="ECO:0000256" key="8">
    <source>
        <dbReference type="ARBA" id="ARBA00035238"/>
    </source>
</evidence>
<comment type="caution">
    <text evidence="11">The sequence shown here is derived from an EMBL/GenBank/DDBJ whole genome shotgun (WGS) entry which is preliminary data.</text>
</comment>
<feature type="compositionally biased region" description="Low complexity" evidence="9">
    <location>
        <begin position="19"/>
        <end position="31"/>
    </location>
</feature>
<dbReference type="InterPro" id="IPR027417">
    <property type="entry name" value="P-loop_NTPase"/>
</dbReference>
<feature type="compositionally biased region" description="Basic and acidic residues" evidence="9">
    <location>
        <begin position="40"/>
        <end position="70"/>
    </location>
</feature>
<dbReference type="GO" id="GO:0051604">
    <property type="term" value="P:protein maturation"/>
    <property type="evidence" value="ECO:0007669"/>
    <property type="project" value="InterPro"/>
</dbReference>
<organism evidence="11 12">
    <name type="scientific">Candidatus Defluviicoccus seviourii</name>
    <dbReference type="NCBI Taxonomy" id="2565273"/>
    <lineage>
        <taxon>Bacteria</taxon>
        <taxon>Pseudomonadati</taxon>
        <taxon>Pseudomonadota</taxon>
        <taxon>Alphaproteobacteria</taxon>
        <taxon>Rhodospirillales</taxon>
        <taxon>Rhodospirillaceae</taxon>
        <taxon>Defluviicoccus</taxon>
    </lineage>
</organism>
<comment type="similarity">
    <text evidence="1">Belongs to the SIMIBI class G3E GTPase family. HypB/HupM subfamily.</text>
</comment>
<sequence>MMCTVCGCGIGPDRAATAEAGGAAEPAGTAADAHRHSHAHDHGHSHAHDHGHDHSHPHTHDHHHDHDDHHHAHGHAHGHVHPHQPAAGETLDYSQSPVGLAEVKGGAGRLIRLERDLLEANSRLAAANREAFKRRNIFALNLVSSPGSGKTTLLVKTILDLRGQRPLAVIEGDQQTSMDAERIRATGVRALQINTGAMCHLDARMIGDAYQRLSPAENSLLFIENVGNLVCPAGFDLGEAHKVVLLSVTEGEEKPLKYPAMFYSADLLLLTKVDLLAHVAFDVERCLTYARQVNPGIDAIAVSATRGDGLAEWYQWLERRHAWFALRTIPATLPGV</sequence>
<evidence type="ECO:0000256" key="9">
    <source>
        <dbReference type="SAM" id="MobiDB-lite"/>
    </source>
</evidence>
<accession>A0A564WHC8</accession>
<dbReference type="NCBIfam" id="TIGR00073">
    <property type="entry name" value="hypB"/>
    <property type="match status" value="1"/>
</dbReference>
<keyword evidence="2" id="KW-0533">Nickel</keyword>